<proteinExistence type="predicted"/>
<feature type="non-terminal residue" evidence="2">
    <location>
        <position position="1"/>
    </location>
</feature>
<feature type="compositionally biased region" description="Basic and acidic residues" evidence="1">
    <location>
        <begin position="16"/>
        <end position="25"/>
    </location>
</feature>
<name>A0A061SBH2_9CHLO</name>
<reference evidence="2" key="1">
    <citation type="submission" date="2014-05" db="EMBL/GenBank/DDBJ databases">
        <title>The transcriptome of the halophilic microalga Tetraselmis sp. GSL018 isolated from the Great Salt Lake, Utah.</title>
        <authorList>
            <person name="Jinkerson R.E."/>
            <person name="D'Adamo S."/>
            <person name="Posewitz M.C."/>
        </authorList>
    </citation>
    <scope>NUCLEOTIDE SEQUENCE</scope>
    <source>
        <strain evidence="2">GSL018</strain>
    </source>
</reference>
<feature type="region of interest" description="Disordered" evidence="1">
    <location>
        <begin position="1"/>
        <end position="52"/>
    </location>
</feature>
<evidence type="ECO:0000313" key="2">
    <source>
        <dbReference type="EMBL" id="JAC80225.1"/>
    </source>
</evidence>
<accession>A0A061SBH2</accession>
<protein>
    <submittedName>
        <fullName evidence="2">Uncharacterized protein</fullName>
    </submittedName>
</protein>
<organism evidence="2">
    <name type="scientific">Tetraselmis sp. GSL018</name>
    <dbReference type="NCBI Taxonomy" id="582737"/>
    <lineage>
        <taxon>Eukaryota</taxon>
        <taxon>Viridiplantae</taxon>
        <taxon>Chlorophyta</taxon>
        <taxon>core chlorophytes</taxon>
        <taxon>Chlorodendrophyceae</taxon>
        <taxon>Chlorodendrales</taxon>
        <taxon>Chlorodendraceae</taxon>
        <taxon>Tetraselmis</taxon>
    </lineage>
</organism>
<feature type="non-terminal residue" evidence="2">
    <location>
        <position position="92"/>
    </location>
</feature>
<dbReference type="EMBL" id="GBEZ01005043">
    <property type="protein sequence ID" value="JAC80225.1"/>
    <property type="molecule type" value="Transcribed_RNA"/>
</dbReference>
<gene>
    <name evidence="2" type="ORF">TSPGSL018_10773</name>
</gene>
<dbReference type="AlphaFoldDB" id="A0A061SBH2"/>
<evidence type="ECO:0000256" key="1">
    <source>
        <dbReference type="SAM" id="MobiDB-lite"/>
    </source>
</evidence>
<sequence>VVHRVPHLPNLLGADAPHHKDEDHGVVGGPRPMRPEAEATESAAEEPAHEPARRLYKVGEVPPVDQVLGHLLEEGLHAPRGIPNVAELPQSL</sequence>